<comment type="caution">
    <text evidence="1">The sequence shown here is derived from an EMBL/GenBank/DDBJ whole genome shotgun (WGS) entry which is preliminary data.</text>
</comment>
<protein>
    <submittedName>
        <fullName evidence="1">Uncharacterized protein</fullName>
    </submittedName>
</protein>
<organism evidence="1 2">
    <name type="scientific">Microscilla marina ATCC 23134</name>
    <dbReference type="NCBI Taxonomy" id="313606"/>
    <lineage>
        <taxon>Bacteria</taxon>
        <taxon>Pseudomonadati</taxon>
        <taxon>Bacteroidota</taxon>
        <taxon>Cytophagia</taxon>
        <taxon>Cytophagales</taxon>
        <taxon>Microscillaceae</taxon>
        <taxon>Microscilla</taxon>
    </lineage>
</organism>
<gene>
    <name evidence="1" type="ORF">M23134_06415</name>
</gene>
<dbReference type="OrthoDB" id="7041536at2"/>
<accession>A1ZU95</accession>
<evidence type="ECO:0000313" key="2">
    <source>
        <dbReference type="Proteomes" id="UP000004095"/>
    </source>
</evidence>
<keyword evidence="2" id="KW-1185">Reference proteome</keyword>
<sequence length="365" mass="41942">MTSPPISDTHEVAEKDYHAVRYFQFGNKPDASYILTSDPLSYLKAWFDNRISQEAEESKKQPLKKAKYFVNLSQEFYTAFLAVKMPSKGVLLYYSFLNLVKAYLSANGREMETTEQEHHGLSLNSNGNGLKLAKSSGQGNGTLIFQTFAELLEQPVHSSAGDILIDDILQSLIEIHGLGASLDSWQGKPKYLPIDLHIMCKNRKQLYYELSYDKKQDKRLDTTKLKSVSEIIKNEELGRQNNKSYYKSIKFFDYNNDDQGWKDAYQNIVKEVNNLNITTLLTRGGYRYYLYLGTPRLHRLCNTLAFAFYIGSVARYRPTLNETMLRGKHRAIIEEAVNACPKQFFYHLAGHITQEVYVVPMTKLD</sequence>
<evidence type="ECO:0000313" key="1">
    <source>
        <dbReference type="EMBL" id="EAY26066.1"/>
    </source>
</evidence>
<dbReference type="Proteomes" id="UP000004095">
    <property type="component" value="Unassembled WGS sequence"/>
</dbReference>
<dbReference type="InterPro" id="IPR026988">
    <property type="entry name" value="YaaC-like"/>
</dbReference>
<dbReference type="Pfam" id="PF14175">
    <property type="entry name" value="YaaC"/>
    <property type="match status" value="1"/>
</dbReference>
<reference evidence="1 2" key="1">
    <citation type="submission" date="2007-01" db="EMBL/GenBank/DDBJ databases">
        <authorList>
            <person name="Haygood M."/>
            <person name="Podell S."/>
            <person name="Anderson C."/>
            <person name="Hopkinson B."/>
            <person name="Roe K."/>
            <person name="Barbeau K."/>
            <person name="Gaasterland T."/>
            <person name="Ferriera S."/>
            <person name="Johnson J."/>
            <person name="Kravitz S."/>
            <person name="Beeson K."/>
            <person name="Sutton G."/>
            <person name="Rogers Y.-H."/>
            <person name="Friedman R."/>
            <person name="Frazier M."/>
            <person name="Venter J.C."/>
        </authorList>
    </citation>
    <scope>NUCLEOTIDE SEQUENCE [LARGE SCALE GENOMIC DNA]</scope>
    <source>
        <strain evidence="1 2">ATCC 23134</strain>
    </source>
</reference>
<proteinExistence type="predicted"/>
<name>A1ZU95_MICM2</name>
<dbReference type="RefSeq" id="WP_002701657.1">
    <property type="nucleotide sequence ID" value="NZ_AAWS01000039.1"/>
</dbReference>
<dbReference type="eggNOG" id="ENOG502ZCC7">
    <property type="taxonomic scope" value="Bacteria"/>
</dbReference>
<dbReference type="AlphaFoldDB" id="A1ZU95"/>
<dbReference type="EMBL" id="AAWS01000039">
    <property type="protein sequence ID" value="EAY26066.1"/>
    <property type="molecule type" value="Genomic_DNA"/>
</dbReference>